<dbReference type="EMBL" id="CP055901">
    <property type="protein sequence ID" value="QKX60316.1"/>
    <property type="molecule type" value="Genomic_DNA"/>
</dbReference>
<dbReference type="SUPFAM" id="SSF46785">
    <property type="entry name" value="Winged helix' DNA-binding domain"/>
    <property type="match status" value="1"/>
</dbReference>
<dbReference type="Gene3D" id="1.10.10.10">
    <property type="entry name" value="Winged helix-like DNA-binding domain superfamily/Winged helix DNA-binding domain"/>
    <property type="match status" value="1"/>
</dbReference>
<evidence type="ECO:0000256" key="1">
    <source>
        <dbReference type="ARBA" id="ARBA00022603"/>
    </source>
</evidence>
<dbReference type="GO" id="GO:0032259">
    <property type="term" value="P:methylation"/>
    <property type="evidence" value="ECO:0007669"/>
    <property type="project" value="UniProtKB-KW"/>
</dbReference>
<dbReference type="InterPro" id="IPR029063">
    <property type="entry name" value="SAM-dependent_MTases_sf"/>
</dbReference>
<dbReference type="InterPro" id="IPR036388">
    <property type="entry name" value="WH-like_DNA-bd_sf"/>
</dbReference>
<dbReference type="Pfam" id="PF00891">
    <property type="entry name" value="Methyltransf_2"/>
    <property type="match status" value="1"/>
</dbReference>
<evidence type="ECO:0000256" key="4">
    <source>
        <dbReference type="PIRSR" id="PIRSR005739-1"/>
    </source>
</evidence>
<dbReference type="Pfam" id="PF08100">
    <property type="entry name" value="Dimerisation"/>
    <property type="match status" value="1"/>
</dbReference>
<dbReference type="PIRSF" id="PIRSF005739">
    <property type="entry name" value="O-mtase"/>
    <property type="match status" value="1"/>
</dbReference>
<name>A0A7H8R2J0_TALRU</name>
<protein>
    <submittedName>
        <fullName evidence="7">Uncharacterized protein</fullName>
    </submittedName>
</protein>
<dbReference type="PROSITE" id="PS51683">
    <property type="entry name" value="SAM_OMT_II"/>
    <property type="match status" value="1"/>
</dbReference>
<gene>
    <name evidence="7" type="ORF">TRUGW13939_07459</name>
</gene>
<keyword evidence="3" id="KW-0949">S-adenosyl-L-methionine</keyword>
<keyword evidence="1" id="KW-0489">Methyltransferase</keyword>
<dbReference type="OrthoDB" id="1535081at2759"/>
<keyword evidence="2" id="KW-0808">Transferase</keyword>
<feature type="domain" description="O-methyltransferase C-terminal" evidence="5">
    <location>
        <begin position="169"/>
        <end position="372"/>
    </location>
</feature>
<proteinExistence type="predicted"/>
<dbReference type="InterPro" id="IPR001077">
    <property type="entry name" value="COMT_C"/>
</dbReference>
<dbReference type="AlphaFoldDB" id="A0A7H8R2J0"/>
<sequence length="404" mass="44908">MRVSELIETINSATITGQLDQVDEQQRAQLSQACGKLKALCESPLEKTMSILFSGHQVMAVRLGVDLKLFDAIISRSSQTEKKEVAVSQIAEDTKADPALVGRIMKFLASIGILKQSSPETFLSTPLAAAYASTSPLAAAVIHFTHFHTFLTKLPEYFAQNGWKNPGDTNDTPFQFAMGNKLRYFDYLSSKPYYQDAFNTVMTSSYRRTGKKWFEFFPVEKKLQVQDESDVLLVDVGGGHGSDLLLFQEQFLDLPGTLILQDLPHVIETATIPSSIIGQGHDFFDEQPVKGAKAYYLRTVLHDWPDAQVVQILTRLRDAMDLSSLLLIEEKAMPEKNLPLMAAVGDMSMMVSFASAERTEREYGKLLEEAGLELVKCWAPQETFGTQPSLLEAKIKAGWKPPTG</sequence>
<dbReference type="Gene3D" id="3.40.50.150">
    <property type="entry name" value="Vaccinia Virus protein VP39"/>
    <property type="match status" value="1"/>
</dbReference>
<evidence type="ECO:0000256" key="2">
    <source>
        <dbReference type="ARBA" id="ARBA00022679"/>
    </source>
</evidence>
<dbReference type="InterPro" id="IPR016461">
    <property type="entry name" value="COMT-like"/>
</dbReference>
<dbReference type="SUPFAM" id="SSF53335">
    <property type="entry name" value="S-adenosyl-L-methionine-dependent methyltransferases"/>
    <property type="match status" value="1"/>
</dbReference>
<dbReference type="InterPro" id="IPR036390">
    <property type="entry name" value="WH_DNA-bd_sf"/>
</dbReference>
<feature type="active site" description="Proton acceptor" evidence="4">
    <location>
        <position position="302"/>
    </location>
</feature>
<dbReference type="RefSeq" id="XP_035346493.1">
    <property type="nucleotide sequence ID" value="XM_035490600.1"/>
</dbReference>
<dbReference type="GO" id="GO:0008171">
    <property type="term" value="F:O-methyltransferase activity"/>
    <property type="evidence" value="ECO:0007669"/>
    <property type="project" value="InterPro"/>
</dbReference>
<feature type="domain" description="O-methyltransferase dimerisation" evidence="6">
    <location>
        <begin position="56"/>
        <end position="133"/>
    </location>
</feature>
<evidence type="ECO:0000256" key="3">
    <source>
        <dbReference type="ARBA" id="ARBA00022691"/>
    </source>
</evidence>
<dbReference type="GO" id="GO:0046983">
    <property type="term" value="F:protein dimerization activity"/>
    <property type="evidence" value="ECO:0007669"/>
    <property type="project" value="InterPro"/>
</dbReference>
<evidence type="ECO:0000313" key="8">
    <source>
        <dbReference type="Proteomes" id="UP000509510"/>
    </source>
</evidence>
<evidence type="ECO:0000259" key="5">
    <source>
        <dbReference type="Pfam" id="PF00891"/>
    </source>
</evidence>
<dbReference type="GeneID" id="55994952"/>
<evidence type="ECO:0000259" key="6">
    <source>
        <dbReference type="Pfam" id="PF08100"/>
    </source>
</evidence>
<reference evidence="8" key="1">
    <citation type="submission" date="2020-06" db="EMBL/GenBank/DDBJ databases">
        <title>A chromosome-scale genome assembly of Talaromyces rugulosus W13939.</title>
        <authorList>
            <person name="Wang B."/>
            <person name="Guo L."/>
            <person name="Ye K."/>
            <person name="Wang L."/>
        </authorList>
    </citation>
    <scope>NUCLEOTIDE SEQUENCE [LARGE SCALE GENOMIC DNA]</scope>
    <source>
        <strain evidence="8">W13939</strain>
    </source>
</reference>
<dbReference type="PANTHER" id="PTHR43712">
    <property type="entry name" value="PUTATIVE (AFU_ORTHOLOGUE AFUA_4G14580)-RELATED"/>
    <property type="match status" value="1"/>
</dbReference>
<evidence type="ECO:0000313" key="7">
    <source>
        <dbReference type="EMBL" id="QKX60316.1"/>
    </source>
</evidence>
<keyword evidence="8" id="KW-1185">Reference proteome</keyword>
<dbReference type="Proteomes" id="UP000509510">
    <property type="component" value="Chromosome IV"/>
</dbReference>
<dbReference type="PANTHER" id="PTHR43712:SF11">
    <property type="entry name" value="O-METHYLTRANSFERASE (AFU_ORTHOLOGUE AFUA_2G17820)-RELATED"/>
    <property type="match status" value="1"/>
</dbReference>
<accession>A0A7H8R2J0</accession>
<organism evidence="7 8">
    <name type="scientific">Talaromyces rugulosus</name>
    <name type="common">Penicillium rugulosum</name>
    <dbReference type="NCBI Taxonomy" id="121627"/>
    <lineage>
        <taxon>Eukaryota</taxon>
        <taxon>Fungi</taxon>
        <taxon>Dikarya</taxon>
        <taxon>Ascomycota</taxon>
        <taxon>Pezizomycotina</taxon>
        <taxon>Eurotiomycetes</taxon>
        <taxon>Eurotiomycetidae</taxon>
        <taxon>Eurotiales</taxon>
        <taxon>Trichocomaceae</taxon>
        <taxon>Talaromyces</taxon>
        <taxon>Talaromyces sect. Islandici</taxon>
    </lineage>
</organism>
<dbReference type="KEGG" id="trg:TRUGW13939_07459"/>
<dbReference type="InterPro" id="IPR012967">
    <property type="entry name" value="COMT_dimerisation"/>
</dbReference>